<proteinExistence type="predicted"/>
<dbReference type="Proteomes" id="UP000183174">
    <property type="component" value="Unassembled WGS sequence"/>
</dbReference>
<dbReference type="RefSeq" id="WP_081492961.1">
    <property type="nucleotide sequence ID" value="NZ_VLKS01000006.1"/>
</dbReference>
<protein>
    <submittedName>
        <fullName evidence="3">Flp pilus assembly protein TadG</fullName>
    </submittedName>
</protein>
<dbReference type="Pfam" id="PF07811">
    <property type="entry name" value="TadE"/>
    <property type="match status" value="1"/>
</dbReference>
<organism evidence="3 4">
    <name type="scientific">Bradyrhizobium yuanmingense</name>
    <dbReference type="NCBI Taxonomy" id="108015"/>
    <lineage>
        <taxon>Bacteria</taxon>
        <taxon>Pseudomonadati</taxon>
        <taxon>Pseudomonadota</taxon>
        <taxon>Alphaproteobacteria</taxon>
        <taxon>Hyphomicrobiales</taxon>
        <taxon>Nitrobacteraceae</taxon>
        <taxon>Bradyrhizobium</taxon>
    </lineage>
</organism>
<sequence length="167" mass="17255">MQIRSFSFKLGRRLLGSLARHVRIAAGDQRGVAAAEFAILVPLLSLMVVSVTDIGLALYRKMQVENAAQAGAQYAIARGFDTSGIANAVASATSATNITASPPPVQFCGCPTSAGVSATSCGTVCTGGAPAGTYTTVSAQATYYTIIDYQIVAATYTYTAQSTTRLQ</sequence>
<keyword evidence="1" id="KW-0812">Transmembrane</keyword>
<name>A0A1C3WHS4_9BRAD</name>
<feature type="transmembrane region" description="Helical" evidence="1">
    <location>
        <begin position="37"/>
        <end position="59"/>
    </location>
</feature>
<dbReference type="InterPro" id="IPR012495">
    <property type="entry name" value="TadE-like_dom"/>
</dbReference>
<keyword evidence="1" id="KW-1133">Transmembrane helix</keyword>
<dbReference type="EMBL" id="FMAE01000006">
    <property type="protein sequence ID" value="SCB39593.1"/>
    <property type="molecule type" value="Genomic_DNA"/>
</dbReference>
<reference evidence="3 4" key="1">
    <citation type="submission" date="2016-08" db="EMBL/GenBank/DDBJ databases">
        <authorList>
            <person name="Seilhamer J.J."/>
        </authorList>
    </citation>
    <scope>NUCLEOTIDE SEQUENCE [LARGE SCALE GENOMIC DNA]</scope>
    <source>
        <strain evidence="3 4">CCBAU 10071</strain>
    </source>
</reference>
<evidence type="ECO:0000313" key="4">
    <source>
        <dbReference type="Proteomes" id="UP000183174"/>
    </source>
</evidence>
<dbReference type="AlphaFoldDB" id="A0A1C3WHS4"/>
<evidence type="ECO:0000259" key="2">
    <source>
        <dbReference type="Pfam" id="PF07811"/>
    </source>
</evidence>
<gene>
    <name evidence="3" type="ORF">GA0061099_1006179</name>
</gene>
<evidence type="ECO:0000313" key="3">
    <source>
        <dbReference type="EMBL" id="SCB39593.1"/>
    </source>
</evidence>
<feature type="domain" description="TadE-like" evidence="2">
    <location>
        <begin position="31"/>
        <end position="72"/>
    </location>
</feature>
<accession>A0A1C3WHS4</accession>
<keyword evidence="1" id="KW-0472">Membrane</keyword>
<evidence type="ECO:0000256" key="1">
    <source>
        <dbReference type="SAM" id="Phobius"/>
    </source>
</evidence>